<dbReference type="AlphaFoldDB" id="A0A0R1TGJ8"/>
<dbReference type="Gene3D" id="3.40.50.2300">
    <property type="match status" value="2"/>
</dbReference>
<comment type="caution">
    <text evidence="2">The sequence shown here is derived from an EMBL/GenBank/DDBJ whole genome shotgun (WGS) entry which is preliminary data.</text>
</comment>
<organism evidence="2 3">
    <name type="scientific">Ligilactobacillus equi DSM 15833 = JCM 10991</name>
    <dbReference type="NCBI Taxonomy" id="1423740"/>
    <lineage>
        <taxon>Bacteria</taxon>
        <taxon>Bacillati</taxon>
        <taxon>Bacillota</taxon>
        <taxon>Bacilli</taxon>
        <taxon>Lactobacillales</taxon>
        <taxon>Lactobacillaceae</taxon>
        <taxon>Ligilactobacillus</taxon>
    </lineage>
</organism>
<dbReference type="PANTHER" id="PTHR35271">
    <property type="entry name" value="ABC TRANSPORTER, SUBSTRATE-BINDING LIPOPROTEIN-RELATED"/>
    <property type="match status" value="1"/>
</dbReference>
<keyword evidence="1" id="KW-0732">Signal</keyword>
<dbReference type="EMBL" id="AZFH01000060">
    <property type="protein sequence ID" value="KRL80385.1"/>
    <property type="molecule type" value="Genomic_DNA"/>
</dbReference>
<dbReference type="PATRIC" id="fig|1423740.3.peg.2368"/>
<dbReference type="Pfam" id="PF04392">
    <property type="entry name" value="ABC_sub_bind"/>
    <property type="match status" value="1"/>
</dbReference>
<dbReference type="SUPFAM" id="SSF53822">
    <property type="entry name" value="Periplasmic binding protein-like I"/>
    <property type="match status" value="1"/>
</dbReference>
<dbReference type="STRING" id="1423740.FC36_GL002182"/>
<evidence type="ECO:0000256" key="1">
    <source>
        <dbReference type="SAM" id="SignalP"/>
    </source>
</evidence>
<dbReference type="RefSeq" id="WP_025021374.1">
    <property type="nucleotide sequence ID" value="NZ_AZFH01000060.1"/>
</dbReference>
<dbReference type="OrthoDB" id="9776955at2"/>
<dbReference type="InterPro" id="IPR047776">
    <property type="entry name" value="ABC_SBP_TrpX-like"/>
</dbReference>
<name>A0A0R1TGJ8_9LACO</name>
<evidence type="ECO:0000313" key="3">
    <source>
        <dbReference type="Proteomes" id="UP000051048"/>
    </source>
</evidence>
<dbReference type="NCBIfam" id="NF041285">
    <property type="entry name" value="ABC_SBP_TrpX"/>
    <property type="match status" value="1"/>
</dbReference>
<feature type="signal peptide" evidence="1">
    <location>
        <begin position="1"/>
        <end position="18"/>
    </location>
</feature>
<protein>
    <submittedName>
        <fullName evidence="2">ABC transporter substrate-binding component</fullName>
    </submittedName>
</protein>
<sequence>MKRLIASLAILFSFLTFALVKQTNDQKQNTKPIIGILQLMSHPALDEIHQGVVAGLKSEGYSNGKNIEIDYQNAQNDQSNLKSMSDRFKNKNATLMIGIATPAAQSLANVAGNTPVIMGAISDPVKANLVKSLSHPGGNVTGVQHVEPVKKQVQMIKSLSPDIKTMGVIYTSSDDASTGEAKEFMHYAKEAGIKTQAYTVTSTNDINQVAATMVSKVQGVYVPTDNTIASGMSTLIKTTDTAKIPVYAAADTMVKNGAVGTFSVSQYQMGVLTGKIAAQVLKGKKPADIPVQHTEKGVYSINLKAAQKLGISIPEDILQVAQKKGSVYK</sequence>
<feature type="chain" id="PRO_5038857756" evidence="1">
    <location>
        <begin position="19"/>
        <end position="329"/>
    </location>
</feature>
<evidence type="ECO:0000313" key="2">
    <source>
        <dbReference type="EMBL" id="KRL80385.1"/>
    </source>
</evidence>
<gene>
    <name evidence="2" type="ORF">FC36_GL002182</name>
</gene>
<accession>A0A0R1TGJ8</accession>
<dbReference type="InterPro" id="IPR007487">
    <property type="entry name" value="ABC_transpt-TYRBP-like"/>
</dbReference>
<reference evidence="2 3" key="1">
    <citation type="journal article" date="2015" name="Genome Announc.">
        <title>Expanding the biotechnology potential of lactobacilli through comparative genomics of 213 strains and associated genera.</title>
        <authorList>
            <person name="Sun Z."/>
            <person name="Harris H.M."/>
            <person name="McCann A."/>
            <person name="Guo C."/>
            <person name="Argimon S."/>
            <person name="Zhang W."/>
            <person name="Yang X."/>
            <person name="Jeffery I.B."/>
            <person name="Cooney J.C."/>
            <person name="Kagawa T.F."/>
            <person name="Liu W."/>
            <person name="Song Y."/>
            <person name="Salvetti E."/>
            <person name="Wrobel A."/>
            <person name="Rasinkangas P."/>
            <person name="Parkhill J."/>
            <person name="Rea M.C."/>
            <person name="O'Sullivan O."/>
            <person name="Ritari J."/>
            <person name="Douillard F.P."/>
            <person name="Paul Ross R."/>
            <person name="Yang R."/>
            <person name="Briner A.E."/>
            <person name="Felis G.E."/>
            <person name="de Vos W.M."/>
            <person name="Barrangou R."/>
            <person name="Klaenhammer T.R."/>
            <person name="Caufield P.W."/>
            <person name="Cui Y."/>
            <person name="Zhang H."/>
            <person name="O'Toole P.W."/>
        </authorList>
    </citation>
    <scope>NUCLEOTIDE SEQUENCE [LARGE SCALE GENOMIC DNA]</scope>
    <source>
        <strain evidence="2 3">DSM 15833</strain>
    </source>
</reference>
<dbReference type="CDD" id="cd06325">
    <property type="entry name" value="PBP1_ABC_unchar_transporter"/>
    <property type="match status" value="1"/>
</dbReference>
<dbReference type="Proteomes" id="UP000051048">
    <property type="component" value="Unassembled WGS sequence"/>
</dbReference>
<dbReference type="PANTHER" id="PTHR35271:SF1">
    <property type="entry name" value="ABC TRANSPORTER, SUBSTRATE-BINDING LIPOPROTEIN"/>
    <property type="match status" value="1"/>
</dbReference>
<proteinExistence type="predicted"/>
<dbReference type="InterPro" id="IPR028082">
    <property type="entry name" value="Peripla_BP_I"/>
</dbReference>